<gene>
    <name evidence="8" type="primary">femA_4</name>
    <name evidence="8" type="ORF">NtB2_00323</name>
</gene>
<dbReference type="OrthoDB" id="2173585at2"/>
<dbReference type="GO" id="GO:0071555">
    <property type="term" value="P:cell wall organization"/>
    <property type="evidence" value="ECO:0007669"/>
    <property type="project" value="UniProtKB-KW"/>
</dbReference>
<keyword evidence="5" id="KW-0012">Acyltransferase</keyword>
<dbReference type="PANTHER" id="PTHR36174:SF1">
    <property type="entry name" value="LIPID II:GLYCINE GLYCYLTRANSFERASE"/>
    <property type="match status" value="1"/>
</dbReference>
<evidence type="ECO:0000256" key="2">
    <source>
        <dbReference type="ARBA" id="ARBA00022679"/>
    </source>
</evidence>
<reference evidence="8 9" key="1">
    <citation type="journal article" date="2018" name="Genome Announc.">
        <title>Draft Genome Sequence of Lactococcus sp. Strain NtB2 (JCM 32569), Isolated from the Gut of the Higher Termite Nasutitermes takasagoensis.</title>
        <authorList>
            <person name="Noda S."/>
            <person name="Aihara C."/>
            <person name="Yuki M."/>
            <person name="Ohkuma M."/>
        </authorList>
    </citation>
    <scope>NUCLEOTIDE SEQUENCE [LARGE SCALE GENOMIC DNA]</scope>
    <source>
        <strain evidence="8 9">NtB2</strain>
    </source>
</reference>
<dbReference type="Pfam" id="PF02388">
    <property type="entry name" value="FemAB"/>
    <property type="match status" value="1"/>
</dbReference>
<dbReference type="InterPro" id="IPR016181">
    <property type="entry name" value="Acyl_CoA_acyltransferase"/>
</dbReference>
<keyword evidence="4" id="KW-0573">Peptidoglycan synthesis</keyword>
<dbReference type="InterPro" id="IPR003447">
    <property type="entry name" value="FEMABX"/>
</dbReference>
<sequence length="388" mass="44364">MYSVKIGLDAQSHDDFIENSKLPNLLQSSNWAKVKDNWGSELIGFFQDDKLKASCLVLIRPLPMGMSMLYIPRGIAMDYEDEGLLKFVIAELKKFAKSKKALFTKLDPAINFGAARPLISALEHLGLEYTGRTQDMHDTIQPRFNAVIHEEDFSEEALDKKTRQFLRKANNSHPIVVHGSKELVPVFAELMKKTESRKQVSLRNADYYEKLLDIYGAKAFISLIQFDMGAVKADLEQNAENVRSNLAKAKNEKRTRALNEELAIIEKNLSETQALIEQRGEVIPVAACLTINVFAAAETLYAGTDTDFQKYYPSYLAWYETIKHAFEQGAMTLNMGGLENSLSPEDGLLRFKKHFNPRIEEYVGEFDLPTHRLRYKLANYFYKRKKRK</sequence>
<dbReference type="Gene3D" id="3.40.630.30">
    <property type="match status" value="2"/>
</dbReference>
<dbReference type="AlphaFoldDB" id="A0A2R5HDW2"/>
<dbReference type="RefSeq" id="WP_109245205.1">
    <property type="nucleotide sequence ID" value="NZ_BFFO01000002.1"/>
</dbReference>
<dbReference type="PANTHER" id="PTHR36174">
    <property type="entry name" value="LIPID II:GLYCINE GLYCYLTRANSFERASE"/>
    <property type="match status" value="1"/>
</dbReference>
<dbReference type="EMBL" id="BFFO01000002">
    <property type="protein sequence ID" value="GBG96212.1"/>
    <property type="molecule type" value="Genomic_DNA"/>
</dbReference>
<evidence type="ECO:0000256" key="4">
    <source>
        <dbReference type="ARBA" id="ARBA00022984"/>
    </source>
</evidence>
<name>A0A2R5HDW2_9LACT</name>
<evidence type="ECO:0000256" key="7">
    <source>
        <dbReference type="SAM" id="Coils"/>
    </source>
</evidence>
<organism evidence="8 9">
    <name type="scientific">Lactococcus termiticola</name>
    <dbReference type="NCBI Taxonomy" id="2169526"/>
    <lineage>
        <taxon>Bacteria</taxon>
        <taxon>Bacillati</taxon>
        <taxon>Bacillota</taxon>
        <taxon>Bacilli</taxon>
        <taxon>Lactobacillales</taxon>
        <taxon>Streptococcaceae</taxon>
        <taxon>Lactococcus</taxon>
    </lineage>
</organism>
<evidence type="ECO:0000256" key="3">
    <source>
        <dbReference type="ARBA" id="ARBA00022960"/>
    </source>
</evidence>
<dbReference type="InterPro" id="IPR050644">
    <property type="entry name" value="PG_Glycine_Bridge_Synth"/>
</dbReference>
<keyword evidence="6" id="KW-0961">Cell wall biogenesis/degradation</keyword>
<evidence type="ECO:0000256" key="5">
    <source>
        <dbReference type="ARBA" id="ARBA00023315"/>
    </source>
</evidence>
<dbReference type="GO" id="GO:0016755">
    <property type="term" value="F:aminoacyltransferase activity"/>
    <property type="evidence" value="ECO:0007669"/>
    <property type="project" value="InterPro"/>
</dbReference>
<accession>A0A2R5HDW2</accession>
<feature type="coiled-coil region" evidence="7">
    <location>
        <begin position="232"/>
        <end position="275"/>
    </location>
</feature>
<keyword evidence="7" id="KW-0175">Coiled coil</keyword>
<proteinExistence type="inferred from homology"/>
<evidence type="ECO:0000313" key="9">
    <source>
        <dbReference type="Proteomes" id="UP000245021"/>
    </source>
</evidence>
<dbReference type="Gene3D" id="1.20.58.90">
    <property type="match status" value="1"/>
</dbReference>
<evidence type="ECO:0000313" key="8">
    <source>
        <dbReference type="EMBL" id="GBG96212.1"/>
    </source>
</evidence>
<dbReference type="PROSITE" id="PS51191">
    <property type="entry name" value="FEMABX"/>
    <property type="match status" value="1"/>
</dbReference>
<keyword evidence="3" id="KW-0133">Cell shape</keyword>
<dbReference type="GO" id="GO:0009252">
    <property type="term" value="P:peptidoglycan biosynthetic process"/>
    <property type="evidence" value="ECO:0007669"/>
    <property type="project" value="UniProtKB-KW"/>
</dbReference>
<comment type="similarity">
    <text evidence="1">Belongs to the FemABX family.</text>
</comment>
<dbReference type="SUPFAM" id="SSF55729">
    <property type="entry name" value="Acyl-CoA N-acyltransferases (Nat)"/>
    <property type="match status" value="2"/>
</dbReference>
<dbReference type="Proteomes" id="UP000245021">
    <property type="component" value="Unassembled WGS sequence"/>
</dbReference>
<evidence type="ECO:0000256" key="6">
    <source>
        <dbReference type="ARBA" id="ARBA00023316"/>
    </source>
</evidence>
<evidence type="ECO:0000256" key="1">
    <source>
        <dbReference type="ARBA" id="ARBA00009943"/>
    </source>
</evidence>
<protein>
    <submittedName>
        <fullName evidence="8">UDP-N-acetylmuramoylpentapeptide-lysine N(6)-alanyltransferase</fullName>
    </submittedName>
</protein>
<dbReference type="GO" id="GO:0008360">
    <property type="term" value="P:regulation of cell shape"/>
    <property type="evidence" value="ECO:0007669"/>
    <property type="project" value="UniProtKB-KW"/>
</dbReference>
<comment type="caution">
    <text evidence="8">The sequence shown here is derived from an EMBL/GenBank/DDBJ whole genome shotgun (WGS) entry which is preliminary data.</text>
</comment>
<keyword evidence="9" id="KW-1185">Reference proteome</keyword>
<keyword evidence="2 8" id="KW-0808">Transferase</keyword>